<reference evidence="2 3" key="1">
    <citation type="submission" date="2018-08" db="EMBL/GenBank/DDBJ databases">
        <authorList>
            <person name="Gonzaga-Molto A."/>
        </authorList>
    </citation>
    <scope>NUCLEOTIDE SEQUENCE [LARGE SCALE GENOMIC DNA]</scope>
    <source>
        <strain evidence="2">Acinetobacter calcoaceticus str. 2117</strain>
    </source>
</reference>
<feature type="domain" description="SEFIR" evidence="1">
    <location>
        <begin position="8"/>
        <end position="146"/>
    </location>
</feature>
<dbReference type="InterPro" id="IPR013568">
    <property type="entry name" value="SEFIR_dom"/>
</dbReference>
<dbReference type="Proteomes" id="UP000294355">
    <property type="component" value="Chromosome"/>
</dbReference>
<dbReference type="GO" id="GO:0007165">
    <property type="term" value="P:signal transduction"/>
    <property type="evidence" value="ECO:0007669"/>
    <property type="project" value="InterPro"/>
</dbReference>
<evidence type="ECO:0000313" key="3">
    <source>
        <dbReference type="Proteomes" id="UP000294355"/>
    </source>
</evidence>
<evidence type="ECO:0000259" key="1">
    <source>
        <dbReference type="PROSITE" id="PS51534"/>
    </source>
</evidence>
<gene>
    <name evidence="2" type="ORF">AC2117_01513</name>
</gene>
<protein>
    <submittedName>
        <fullName evidence="2">SEFIR domain protein</fullName>
    </submittedName>
</protein>
<name>A0A446ZIV5_ACICA</name>
<dbReference type="PROSITE" id="PS51534">
    <property type="entry name" value="SEFIR"/>
    <property type="match status" value="1"/>
</dbReference>
<evidence type="ECO:0000313" key="2">
    <source>
        <dbReference type="EMBL" id="VAX44331.1"/>
    </source>
</evidence>
<dbReference type="AlphaFoldDB" id="A0A446ZIV5"/>
<organism evidence="2 3">
    <name type="scientific">Acinetobacter calcoaceticus</name>
    <dbReference type="NCBI Taxonomy" id="471"/>
    <lineage>
        <taxon>Bacteria</taxon>
        <taxon>Pseudomonadati</taxon>
        <taxon>Pseudomonadota</taxon>
        <taxon>Gammaproteobacteria</taxon>
        <taxon>Moraxellales</taxon>
        <taxon>Moraxellaceae</taxon>
        <taxon>Acinetobacter</taxon>
        <taxon>Acinetobacter calcoaceticus/baumannii complex</taxon>
    </lineage>
</organism>
<accession>A0A446ZIV5</accession>
<dbReference type="SUPFAM" id="SSF52200">
    <property type="entry name" value="Toll/Interleukin receptor TIR domain"/>
    <property type="match status" value="1"/>
</dbReference>
<dbReference type="InterPro" id="IPR035897">
    <property type="entry name" value="Toll_tir_struct_dom_sf"/>
</dbReference>
<sequence>MTEIHDQKPKVFISYSWTTPEHEKWVDELAHSLHDADIHVIFDKWDLRPGQDSIAFMEGMVLDPSITKIIMVIDQKYTERANNRSGGVGTESTILSQELYSRKETKDIVAVIAEPGAKPPVFYSSRIYIDLSDSDNFPNQFEQLVRWIYGRFEYERPKRSGQRPSYITEDANDTSLRTNTEYRFALDAIEKGKSNISGLINTYLYKLLGELDKLIITENDEALASKAILKNFNLVQPHIREYKHLLNSLCIHAPDQKHFKHFKKFLELSLKFLEVEPNESYSIANISLFESIIYQIFTSSLAVYLKNDELSAIEDLLEEIYIYSPKHLKVHSRERSTSFEIFAPSESLNYLKRIYPDKIEPISEFLKLNIDNDIVNFNDLVDIDIILYLKSAAITLLENKSHIMWWPHLALNKGWRPRPLTVFSKAEKKSKYDELVKLFKFEDLSFIETIYESKDAGGWGEVYLPQWRHGAGFLQLKDLTNYEVLKKYNLARLTII</sequence>
<proteinExistence type="predicted"/>
<dbReference type="InterPro" id="IPR000157">
    <property type="entry name" value="TIR_dom"/>
</dbReference>
<dbReference type="OrthoDB" id="5149141at2"/>
<dbReference type="EMBL" id="LS999521">
    <property type="protein sequence ID" value="VAX44331.1"/>
    <property type="molecule type" value="Genomic_DNA"/>
</dbReference>
<dbReference type="Gene3D" id="3.40.50.10140">
    <property type="entry name" value="Toll/interleukin-1 receptor homology (TIR) domain"/>
    <property type="match status" value="1"/>
</dbReference>
<dbReference type="Pfam" id="PF13676">
    <property type="entry name" value="TIR_2"/>
    <property type="match status" value="1"/>
</dbReference>
<dbReference type="RefSeq" id="WP_133973091.1">
    <property type="nucleotide sequence ID" value="NZ_LS999521.1"/>
</dbReference>